<dbReference type="Gene3D" id="1.10.287.110">
    <property type="entry name" value="DnaJ domain"/>
    <property type="match status" value="1"/>
</dbReference>
<name>A0A1X0Y037_9BACT</name>
<dbReference type="Pfam" id="PF00226">
    <property type="entry name" value="DnaJ"/>
    <property type="match status" value="1"/>
</dbReference>
<feature type="repeat" description="TPR" evidence="3">
    <location>
        <begin position="565"/>
        <end position="598"/>
    </location>
</feature>
<dbReference type="InterPro" id="IPR001623">
    <property type="entry name" value="DnaJ_domain"/>
</dbReference>
<sequence length="630" mass="71959">MGKHIWIIDDDANIRKFLSESLKLKGYRVATFGTAETALEKLAPGSCDLALVDIMLPGMSGIDFCRQLRTQPALSDLPVMLMTAFSREAEQVQRHQGLGIVDCLFKPFTLPVLHRQIAAILGERMAEATTDPLHIAGDLSETSFPRLLHNLYILKTTGLLQLTRAGMKKVIYIRNGYPIFARSNLVRECLGQMMVDDGLISAEQCAESLRQVKKSGRLQGTVLIDMGLLTPHQLRDVLRNQIVEKLLEIFSWPEGKYQFVQGKKFKQGVTSIDCSPAALIYQGISRHYSAARIAKLLLPHRHRYLSQAESPHYRYQEIGLTRRDERVFALCNGQLTLEEISNRFPLARTETDQLLAALLLSEMVESREVPSFSGEPGAEAISAEEHEMRKTFLAEYSDLIQRDYFKLFAVGEDANKAALRKAYFSLAKKYHPDRYLQMKLSEDLRGKINELFQRIGEAYETLSDPVRCKNYRETLKQARGGVKTKVEDILRAETAFQKGRHMIRSRNFSEALKQLQISVDNSPEEPEYITLYAWALYRSKTDIPGIRDKTVELLQRSAVLNGEHDLTHLYLGQIFKDQGREREAEKQFELAIQCNPDCTEALRELRLFNLRREKEDKEKKGGLFGRLKKR</sequence>
<organism evidence="6 7">
    <name type="scientific">Geothermobacter hydrogeniphilus</name>
    <dbReference type="NCBI Taxonomy" id="1969733"/>
    <lineage>
        <taxon>Bacteria</taxon>
        <taxon>Pseudomonadati</taxon>
        <taxon>Thermodesulfobacteriota</taxon>
        <taxon>Desulfuromonadia</taxon>
        <taxon>Desulfuromonadales</taxon>
        <taxon>Geothermobacteraceae</taxon>
        <taxon>Geothermobacter</taxon>
    </lineage>
</organism>
<dbReference type="CDD" id="cd17574">
    <property type="entry name" value="REC_OmpR"/>
    <property type="match status" value="1"/>
</dbReference>
<dbReference type="SMART" id="SM00448">
    <property type="entry name" value="REC"/>
    <property type="match status" value="1"/>
</dbReference>
<evidence type="ECO:0000259" key="5">
    <source>
        <dbReference type="PROSITE" id="PS50110"/>
    </source>
</evidence>
<dbReference type="Gene3D" id="3.40.50.2300">
    <property type="match status" value="1"/>
</dbReference>
<evidence type="ECO:0000259" key="4">
    <source>
        <dbReference type="PROSITE" id="PS50076"/>
    </source>
</evidence>
<dbReference type="GO" id="GO:0000160">
    <property type="term" value="P:phosphorelay signal transduction system"/>
    <property type="evidence" value="ECO:0007669"/>
    <property type="project" value="InterPro"/>
</dbReference>
<gene>
    <name evidence="6" type="ORF">B5V00_11920</name>
</gene>
<dbReference type="PROSITE" id="PS50110">
    <property type="entry name" value="RESPONSE_REGULATORY"/>
    <property type="match status" value="1"/>
</dbReference>
<evidence type="ECO:0000313" key="7">
    <source>
        <dbReference type="Proteomes" id="UP000193136"/>
    </source>
</evidence>
<dbReference type="InterPro" id="IPR037257">
    <property type="entry name" value="T2SS_E_N_sf"/>
</dbReference>
<dbReference type="InterPro" id="IPR019734">
    <property type="entry name" value="TPR_rpt"/>
</dbReference>
<evidence type="ECO:0000256" key="2">
    <source>
        <dbReference type="PROSITE-ProRule" id="PRU00169"/>
    </source>
</evidence>
<dbReference type="InterPro" id="IPR011006">
    <property type="entry name" value="CheY-like_superfamily"/>
</dbReference>
<dbReference type="Gene3D" id="1.25.40.10">
    <property type="entry name" value="Tetratricopeptide repeat domain"/>
    <property type="match status" value="1"/>
</dbReference>
<dbReference type="InterPro" id="IPR001789">
    <property type="entry name" value="Sig_transdc_resp-reg_receiver"/>
</dbReference>
<dbReference type="PANTHER" id="PTHR44591">
    <property type="entry name" value="STRESS RESPONSE REGULATOR PROTEIN 1"/>
    <property type="match status" value="1"/>
</dbReference>
<dbReference type="SUPFAM" id="SSF46565">
    <property type="entry name" value="Chaperone J-domain"/>
    <property type="match status" value="1"/>
</dbReference>
<dbReference type="OrthoDB" id="5489610at2"/>
<dbReference type="Pfam" id="PF00072">
    <property type="entry name" value="Response_reg"/>
    <property type="match status" value="1"/>
</dbReference>
<evidence type="ECO:0008006" key="8">
    <source>
        <dbReference type="Google" id="ProtNLM"/>
    </source>
</evidence>
<keyword evidence="7" id="KW-1185">Reference proteome</keyword>
<dbReference type="EMBL" id="NAAD01000015">
    <property type="protein sequence ID" value="ORJ58550.1"/>
    <property type="molecule type" value="Genomic_DNA"/>
</dbReference>
<dbReference type="STRING" id="1969733.B5V00_11920"/>
<feature type="domain" description="Response regulatory" evidence="5">
    <location>
        <begin position="4"/>
        <end position="121"/>
    </location>
</feature>
<dbReference type="InterPro" id="IPR011990">
    <property type="entry name" value="TPR-like_helical_dom_sf"/>
</dbReference>
<keyword evidence="3" id="KW-0802">TPR repeat</keyword>
<dbReference type="InterPro" id="IPR050595">
    <property type="entry name" value="Bact_response_regulator"/>
</dbReference>
<dbReference type="Pfam" id="PF14332">
    <property type="entry name" value="DUF4388"/>
    <property type="match status" value="1"/>
</dbReference>
<protein>
    <recommendedName>
        <fullName evidence="8">Response regulator</fullName>
    </recommendedName>
</protein>
<dbReference type="SUPFAM" id="SSF52172">
    <property type="entry name" value="CheY-like"/>
    <property type="match status" value="1"/>
</dbReference>
<dbReference type="RefSeq" id="WP_085011031.1">
    <property type="nucleotide sequence ID" value="NZ_NAAD01000015.1"/>
</dbReference>
<reference evidence="6 7" key="1">
    <citation type="submission" date="2017-03" db="EMBL/GenBank/DDBJ databases">
        <title>Genome sequence of Geothermobacter sp. EPR-M, Deep-Sea Iron Reducer.</title>
        <authorList>
            <person name="Tully B."/>
            <person name="Savalia P."/>
            <person name="Abuyen K."/>
            <person name="Baughan C."/>
            <person name="Romero E."/>
            <person name="Ronkowski C."/>
            <person name="Torres B."/>
            <person name="Tremblay J."/>
            <person name="Trujillo A."/>
            <person name="Tyler M."/>
            <person name="Perez-Rodriguez I."/>
            <person name="Amend J."/>
        </authorList>
    </citation>
    <scope>NUCLEOTIDE SEQUENCE [LARGE SCALE GENOMIC DNA]</scope>
    <source>
        <strain evidence="6 7">EPR-M</strain>
    </source>
</reference>
<dbReference type="SUPFAM" id="SSF160246">
    <property type="entry name" value="EspE N-terminal domain-like"/>
    <property type="match status" value="1"/>
</dbReference>
<dbReference type="Proteomes" id="UP000193136">
    <property type="component" value="Unassembled WGS sequence"/>
</dbReference>
<dbReference type="InterPro" id="IPR025497">
    <property type="entry name" value="PatA-like_N"/>
</dbReference>
<evidence type="ECO:0000256" key="1">
    <source>
        <dbReference type="ARBA" id="ARBA00022553"/>
    </source>
</evidence>
<proteinExistence type="predicted"/>
<dbReference type="SMART" id="SM00271">
    <property type="entry name" value="DnaJ"/>
    <property type="match status" value="1"/>
</dbReference>
<dbReference type="PROSITE" id="PS50005">
    <property type="entry name" value="TPR"/>
    <property type="match status" value="1"/>
</dbReference>
<feature type="domain" description="J" evidence="4">
    <location>
        <begin position="403"/>
        <end position="479"/>
    </location>
</feature>
<accession>A0A1X0Y037</accession>
<evidence type="ECO:0000313" key="6">
    <source>
        <dbReference type="EMBL" id="ORJ58550.1"/>
    </source>
</evidence>
<dbReference type="PRINTS" id="PR00625">
    <property type="entry name" value="JDOMAIN"/>
</dbReference>
<dbReference type="PROSITE" id="PS50076">
    <property type="entry name" value="DNAJ_2"/>
    <property type="match status" value="1"/>
</dbReference>
<dbReference type="AlphaFoldDB" id="A0A1X0Y037"/>
<dbReference type="PANTHER" id="PTHR44591:SF3">
    <property type="entry name" value="RESPONSE REGULATORY DOMAIN-CONTAINING PROTEIN"/>
    <property type="match status" value="1"/>
</dbReference>
<dbReference type="SUPFAM" id="SSF48452">
    <property type="entry name" value="TPR-like"/>
    <property type="match status" value="1"/>
</dbReference>
<evidence type="ECO:0000256" key="3">
    <source>
        <dbReference type="PROSITE-ProRule" id="PRU00339"/>
    </source>
</evidence>
<feature type="modified residue" description="4-aspartylphosphate" evidence="2">
    <location>
        <position position="53"/>
    </location>
</feature>
<comment type="caution">
    <text evidence="6">The sequence shown here is derived from an EMBL/GenBank/DDBJ whole genome shotgun (WGS) entry which is preliminary data.</text>
</comment>
<keyword evidence="1 2" id="KW-0597">Phosphoprotein</keyword>
<dbReference type="InterPro" id="IPR036869">
    <property type="entry name" value="J_dom_sf"/>
</dbReference>
<dbReference type="CDD" id="cd06257">
    <property type="entry name" value="DnaJ"/>
    <property type="match status" value="1"/>
</dbReference>